<dbReference type="EMBL" id="JACHIA010000005">
    <property type="protein sequence ID" value="MBB6070476.1"/>
    <property type="molecule type" value="Genomic_DNA"/>
</dbReference>
<comment type="caution">
    <text evidence="1">The sequence shown here is derived from an EMBL/GenBank/DDBJ whole genome shotgun (WGS) entry which is preliminary data.</text>
</comment>
<dbReference type="Proteomes" id="UP000582837">
    <property type="component" value="Unassembled WGS sequence"/>
</dbReference>
<organism evidence="1 2">
    <name type="scientific">Longimicrobium terrae</name>
    <dbReference type="NCBI Taxonomy" id="1639882"/>
    <lineage>
        <taxon>Bacteria</taxon>
        <taxon>Pseudomonadati</taxon>
        <taxon>Gemmatimonadota</taxon>
        <taxon>Longimicrobiia</taxon>
        <taxon>Longimicrobiales</taxon>
        <taxon>Longimicrobiaceae</taxon>
        <taxon>Longimicrobium</taxon>
    </lineage>
</organism>
<keyword evidence="1" id="KW-0575">Peroxidase</keyword>
<evidence type="ECO:0000313" key="1">
    <source>
        <dbReference type="EMBL" id="MBB6070476.1"/>
    </source>
</evidence>
<sequence>MPQTEIAESTLEYQGTLTTPAAALLPQRDALAAGLFTALAPLGLALADVHVDDDPSGSLASAIVAELGPGGVYRFTFDGVQWTTLDPDLRDPATIVKPLALGRNWLKTAAPSAAFEKHQLTFSAHHLVLDGTVESAMAGLRAPTLAALGEARPTGVVFRAVQTARNLEVEFTVDRSSVYDAALFASLTLIQRGGTWDPANLLRDLAALYGRALAGIGVTPPK</sequence>
<reference evidence="1 2" key="1">
    <citation type="submission" date="2020-08" db="EMBL/GenBank/DDBJ databases">
        <title>Genomic Encyclopedia of Type Strains, Phase IV (KMG-IV): sequencing the most valuable type-strain genomes for metagenomic binning, comparative biology and taxonomic classification.</title>
        <authorList>
            <person name="Goeker M."/>
        </authorList>
    </citation>
    <scope>NUCLEOTIDE SEQUENCE [LARGE SCALE GENOMIC DNA]</scope>
    <source>
        <strain evidence="1 2">DSM 29007</strain>
    </source>
</reference>
<proteinExistence type="predicted"/>
<gene>
    <name evidence="1" type="ORF">HNQ61_002097</name>
</gene>
<protein>
    <submittedName>
        <fullName evidence="1">Alkylhydroperoxidase family enzyme</fullName>
    </submittedName>
</protein>
<dbReference type="RefSeq" id="WP_170034286.1">
    <property type="nucleotide sequence ID" value="NZ_JABDTL010000001.1"/>
</dbReference>
<keyword evidence="2" id="KW-1185">Reference proteome</keyword>
<dbReference type="GO" id="GO:0004601">
    <property type="term" value="F:peroxidase activity"/>
    <property type="evidence" value="ECO:0007669"/>
    <property type="project" value="UniProtKB-KW"/>
</dbReference>
<dbReference type="AlphaFoldDB" id="A0A841GXK5"/>
<accession>A0A841GXK5</accession>
<evidence type="ECO:0000313" key="2">
    <source>
        <dbReference type="Proteomes" id="UP000582837"/>
    </source>
</evidence>
<keyword evidence="1" id="KW-0560">Oxidoreductase</keyword>
<name>A0A841GXK5_9BACT</name>